<keyword evidence="2" id="KW-1185">Reference proteome</keyword>
<dbReference type="Proteomes" id="UP000789759">
    <property type="component" value="Unassembled WGS sequence"/>
</dbReference>
<evidence type="ECO:0000313" key="2">
    <source>
        <dbReference type="Proteomes" id="UP000789759"/>
    </source>
</evidence>
<protein>
    <submittedName>
        <fullName evidence="1">17760_t:CDS:1</fullName>
    </submittedName>
</protein>
<accession>A0A9N9NB17</accession>
<sequence>LELLKELREKLKDLQEELDVGTDGNCSDINSTTEPISVICSNWS</sequence>
<comment type="caution">
    <text evidence="1">The sequence shown here is derived from an EMBL/GenBank/DDBJ whole genome shotgun (WGS) entry which is preliminary data.</text>
</comment>
<gene>
    <name evidence="1" type="ORF">CPELLU_LOCUS12753</name>
</gene>
<proteinExistence type="predicted"/>
<name>A0A9N9NB17_9GLOM</name>
<feature type="non-terminal residue" evidence="1">
    <location>
        <position position="1"/>
    </location>
</feature>
<evidence type="ECO:0000313" key="1">
    <source>
        <dbReference type="EMBL" id="CAG8718673.1"/>
    </source>
</evidence>
<dbReference type="EMBL" id="CAJVQA010012684">
    <property type="protein sequence ID" value="CAG8718673.1"/>
    <property type="molecule type" value="Genomic_DNA"/>
</dbReference>
<organism evidence="1 2">
    <name type="scientific">Cetraspora pellucida</name>
    <dbReference type="NCBI Taxonomy" id="1433469"/>
    <lineage>
        <taxon>Eukaryota</taxon>
        <taxon>Fungi</taxon>
        <taxon>Fungi incertae sedis</taxon>
        <taxon>Mucoromycota</taxon>
        <taxon>Glomeromycotina</taxon>
        <taxon>Glomeromycetes</taxon>
        <taxon>Diversisporales</taxon>
        <taxon>Gigasporaceae</taxon>
        <taxon>Cetraspora</taxon>
    </lineage>
</organism>
<reference evidence="1" key="1">
    <citation type="submission" date="2021-06" db="EMBL/GenBank/DDBJ databases">
        <authorList>
            <person name="Kallberg Y."/>
            <person name="Tangrot J."/>
            <person name="Rosling A."/>
        </authorList>
    </citation>
    <scope>NUCLEOTIDE SEQUENCE</scope>
    <source>
        <strain evidence="1">FL966</strain>
    </source>
</reference>
<dbReference type="AlphaFoldDB" id="A0A9N9NB17"/>